<keyword evidence="12" id="KW-1185">Reference proteome</keyword>
<keyword evidence="3 8" id="KW-0732">Signal</keyword>
<evidence type="ECO:0000313" key="11">
    <source>
        <dbReference type="EMBL" id="MBB4843651.1"/>
    </source>
</evidence>
<evidence type="ECO:0000259" key="9">
    <source>
        <dbReference type="Pfam" id="PF00593"/>
    </source>
</evidence>
<keyword evidence="6" id="KW-0998">Cell outer membrane</keyword>
<reference evidence="11 12" key="1">
    <citation type="submission" date="2020-08" db="EMBL/GenBank/DDBJ databases">
        <title>Functional genomics of gut bacteria from endangered species of beetles.</title>
        <authorList>
            <person name="Carlos-Shanley C."/>
        </authorList>
    </citation>
    <scope>NUCLEOTIDE SEQUENCE [LARGE SCALE GENOMIC DNA]</scope>
    <source>
        <strain evidence="11 12">S00239</strain>
    </source>
</reference>
<keyword evidence="11" id="KW-0675">Receptor</keyword>
<evidence type="ECO:0000256" key="3">
    <source>
        <dbReference type="ARBA" id="ARBA00022729"/>
    </source>
</evidence>
<feature type="domain" description="TonB-dependent receptor plug" evidence="10">
    <location>
        <begin position="66"/>
        <end position="188"/>
    </location>
</feature>
<dbReference type="Gene3D" id="2.170.130.10">
    <property type="entry name" value="TonB-dependent receptor, plug domain"/>
    <property type="match status" value="1"/>
</dbReference>
<dbReference type="NCBIfam" id="TIGR01782">
    <property type="entry name" value="TonB-Xanth-Caul"/>
    <property type="match status" value="1"/>
</dbReference>
<dbReference type="GO" id="GO:0009279">
    <property type="term" value="C:cell outer membrane"/>
    <property type="evidence" value="ECO:0007669"/>
    <property type="project" value="UniProtKB-SubCell"/>
</dbReference>
<gene>
    <name evidence="11" type="ORF">HNP55_002174</name>
</gene>
<organism evidence="11 12">
    <name type="scientific">Roseateles oligotrophus</name>
    <dbReference type="NCBI Taxonomy" id="1769250"/>
    <lineage>
        <taxon>Bacteria</taxon>
        <taxon>Pseudomonadati</taxon>
        <taxon>Pseudomonadota</taxon>
        <taxon>Betaproteobacteria</taxon>
        <taxon>Burkholderiales</taxon>
        <taxon>Sphaerotilaceae</taxon>
        <taxon>Roseateles</taxon>
    </lineage>
</organism>
<evidence type="ECO:0000259" key="10">
    <source>
        <dbReference type="Pfam" id="PF07715"/>
    </source>
</evidence>
<evidence type="ECO:0000256" key="1">
    <source>
        <dbReference type="ARBA" id="ARBA00004442"/>
    </source>
</evidence>
<dbReference type="Proteomes" id="UP000562027">
    <property type="component" value="Unassembled WGS sequence"/>
</dbReference>
<feature type="domain" description="TonB-dependent receptor-like beta-barrel" evidence="9">
    <location>
        <begin position="430"/>
        <end position="919"/>
    </location>
</feature>
<comment type="similarity">
    <text evidence="2 7">Belongs to the TonB-dependent receptor family.</text>
</comment>
<dbReference type="Gene3D" id="2.40.170.20">
    <property type="entry name" value="TonB-dependent receptor, beta-barrel domain"/>
    <property type="match status" value="1"/>
</dbReference>
<dbReference type="RefSeq" id="WP_184299126.1">
    <property type="nucleotide sequence ID" value="NZ_JACHLP010000004.1"/>
</dbReference>
<evidence type="ECO:0000256" key="8">
    <source>
        <dbReference type="SAM" id="SignalP"/>
    </source>
</evidence>
<dbReference type="InterPro" id="IPR012910">
    <property type="entry name" value="Plug_dom"/>
</dbReference>
<dbReference type="PANTHER" id="PTHR40980:SF3">
    <property type="entry name" value="TONB-DEPENDENT RECEPTOR-LIKE BETA-BARREL DOMAIN-CONTAINING PROTEIN"/>
    <property type="match status" value="1"/>
</dbReference>
<evidence type="ECO:0000313" key="12">
    <source>
        <dbReference type="Proteomes" id="UP000562027"/>
    </source>
</evidence>
<sequence>MQANPYSHPALRPTALALAVFTLCLAQPAARAQTAAAPASASTKLEAVVVTGIRASKEKSLTTKRYADGVTDVVSAEDIGKMPDKNVADALQKLPGVTTTAGTGGQGGYDENDRVSLRGTGPSLALTTINGHSVATADWDASDQLAGGAGSAGSGAARSVSYLLFPSEIVSQVMVHKSSQADQVEGGVSGAVNIVTRRPLEFKKPLTVEASVQAVYSDLAGKTDPQLSALLNWKSPTGSVGVMLQAFDQKRHVRRDSQNISWGLVSPTSAAGQANGGQLSGKVYANAITQTVFQQERQRRGGLLGIELAPLEGLKLGVEAFQSKLDARYVQNQFVVRPGNSVGGGIVPTHAQLSGDLLSAAQFNNTGNATGAQLETFSNPNASSSTNYLNADFKYQVSDALKLSGQLGTTKAEGNTYLYWNYIFLPNTATSYAYNGADKALTVGLPGGLSAANLTYLPGNSGADNSYSLQRSVDKEDYRRLDAEYGFNEGWLHSLKFGWRDTSHRREGSRPLKGGPPVNATNNGASLVTSIPTWSGNSFYPSDFGSALGAGFPTASMPLISTDEIVSWSKANLPVGSGNYNLPVSGVFTVKEDTRAFYGMVKFGGDSWRGDLGLRHVKTKVQVTTNQGVPCGVPRPTNTITFGSQAQTDACVGGGFVPEGATLVTGSRFGNFIVQTTDSDYSNVLPSANLSFDATKDLVLRASAAKVMARPDYSALGATLSGFGYNLANIPPSTASGGSATLKPVVAKSYNLGIEWYFQPRALLSVQLFRLEFDSLIGAGTSMQNLLNTAIPTGLGGPQIVPTLVSSPKNTTGRSQGIELGYEQPLFRGFGVQANYTYVDAKEENGMPLLGASKNSYTLGGYYEEGAFSTRLTYSQRGKARVGLYGLSQNYAAPTGTLAASLNYSVNDRLTLTFEGLNLNNPKLRYYNAPSATVPMETTTALHSSGRQFYMGARMKF</sequence>
<evidence type="ECO:0000256" key="2">
    <source>
        <dbReference type="ARBA" id="ARBA00009810"/>
    </source>
</evidence>
<dbReference type="InterPro" id="IPR036942">
    <property type="entry name" value="Beta-barrel_TonB_sf"/>
</dbReference>
<comment type="caution">
    <text evidence="11">The sequence shown here is derived from an EMBL/GenBank/DDBJ whole genome shotgun (WGS) entry which is preliminary data.</text>
</comment>
<evidence type="ECO:0000256" key="7">
    <source>
        <dbReference type="RuleBase" id="RU003357"/>
    </source>
</evidence>
<feature type="chain" id="PRO_5032557587" evidence="8">
    <location>
        <begin position="33"/>
        <end position="957"/>
    </location>
</feature>
<dbReference type="EMBL" id="JACHLP010000004">
    <property type="protein sequence ID" value="MBB4843651.1"/>
    <property type="molecule type" value="Genomic_DNA"/>
</dbReference>
<dbReference type="InterPro" id="IPR000531">
    <property type="entry name" value="Beta-barrel_TonB"/>
</dbReference>
<dbReference type="PANTHER" id="PTHR40980">
    <property type="entry name" value="PLUG DOMAIN-CONTAINING PROTEIN"/>
    <property type="match status" value="1"/>
</dbReference>
<proteinExistence type="inferred from homology"/>
<dbReference type="AlphaFoldDB" id="A0A840L796"/>
<evidence type="ECO:0000256" key="5">
    <source>
        <dbReference type="ARBA" id="ARBA00023136"/>
    </source>
</evidence>
<dbReference type="Pfam" id="PF07715">
    <property type="entry name" value="Plug"/>
    <property type="match status" value="1"/>
</dbReference>
<dbReference type="InterPro" id="IPR010104">
    <property type="entry name" value="TonB_rcpt_bac"/>
</dbReference>
<dbReference type="PROSITE" id="PS01156">
    <property type="entry name" value="TONB_DEPENDENT_REC_2"/>
    <property type="match status" value="1"/>
</dbReference>
<accession>A0A840L796</accession>
<dbReference type="InterPro" id="IPR037066">
    <property type="entry name" value="Plug_dom_sf"/>
</dbReference>
<protein>
    <submittedName>
        <fullName evidence="11">Iron complex outermembrane receptor protein</fullName>
    </submittedName>
</protein>
<dbReference type="SUPFAM" id="SSF56935">
    <property type="entry name" value="Porins"/>
    <property type="match status" value="1"/>
</dbReference>
<feature type="signal peptide" evidence="8">
    <location>
        <begin position="1"/>
        <end position="32"/>
    </location>
</feature>
<evidence type="ECO:0000256" key="4">
    <source>
        <dbReference type="ARBA" id="ARBA00023077"/>
    </source>
</evidence>
<evidence type="ECO:0000256" key="6">
    <source>
        <dbReference type="ARBA" id="ARBA00023237"/>
    </source>
</evidence>
<keyword evidence="5 7" id="KW-0472">Membrane</keyword>
<dbReference type="InterPro" id="IPR010917">
    <property type="entry name" value="TonB_rcpt_CS"/>
</dbReference>
<name>A0A840L796_9BURK</name>
<comment type="subcellular location">
    <subcellularLocation>
        <location evidence="1 7">Cell outer membrane</location>
    </subcellularLocation>
</comment>
<dbReference type="Pfam" id="PF00593">
    <property type="entry name" value="TonB_dep_Rec_b-barrel"/>
    <property type="match status" value="1"/>
</dbReference>
<keyword evidence="4 7" id="KW-0798">TonB box</keyword>